<gene>
    <name evidence="3" type="ORF">OE699_09965</name>
</gene>
<reference evidence="3 4" key="1">
    <citation type="submission" date="2022-10" db="EMBL/GenBank/DDBJ databases">
        <title>Sinirhodobacter sp. nov., isolated from ocean surface sediments.</title>
        <authorList>
            <person name="He W."/>
            <person name="Wang L."/>
            <person name="Zhang D.-F."/>
        </authorList>
    </citation>
    <scope>NUCLEOTIDE SEQUENCE [LARGE SCALE GENOMIC DNA]</scope>
    <source>
        <strain evidence="3 4">WL0115</strain>
    </source>
</reference>
<evidence type="ECO:0000256" key="1">
    <source>
        <dbReference type="SAM" id="SignalP"/>
    </source>
</evidence>
<protein>
    <submittedName>
        <fullName evidence="3">Porin</fullName>
    </submittedName>
</protein>
<evidence type="ECO:0000259" key="2">
    <source>
        <dbReference type="Pfam" id="PF13609"/>
    </source>
</evidence>
<organism evidence="3 4">
    <name type="scientific">Sedimentimonas flavescens</name>
    <dbReference type="NCBI Taxonomy" id="2851012"/>
    <lineage>
        <taxon>Bacteria</taxon>
        <taxon>Pseudomonadati</taxon>
        <taxon>Pseudomonadota</taxon>
        <taxon>Alphaproteobacteria</taxon>
        <taxon>Rhodobacterales</taxon>
        <taxon>Rhodobacter group</taxon>
        <taxon>Sedimentimonas</taxon>
    </lineage>
</organism>
<evidence type="ECO:0000313" key="4">
    <source>
        <dbReference type="Proteomes" id="UP001526166"/>
    </source>
</evidence>
<feature type="signal peptide" evidence="1">
    <location>
        <begin position="1"/>
        <end position="20"/>
    </location>
</feature>
<name>A0ABT2ZZJ4_9RHOB</name>
<comment type="caution">
    <text evidence="3">The sequence shown here is derived from an EMBL/GenBank/DDBJ whole genome shotgun (WGS) entry which is preliminary data.</text>
</comment>
<evidence type="ECO:0000313" key="3">
    <source>
        <dbReference type="EMBL" id="MCV2879181.1"/>
    </source>
</evidence>
<dbReference type="Pfam" id="PF13609">
    <property type="entry name" value="Porin_4"/>
    <property type="match status" value="1"/>
</dbReference>
<sequence>MKKVLLASTALVFSAGFAAAEVTIDGSANMGFKYNEAGLGYAGKDTAGWYEIDMTVTGTMESDAGLTFGATVDLDSVYGNDNQDYGGTVFASGAFGTFTVGMVDPVADDYGLSDIGFDGIGVDDIAELGNYSLGKSSLKGLLGAANNEDLADMLGVSEDVLDAWGTTADARWDYSVGAITLGASIDTINEDYSIAGAYDFGMVKAALAYSKDDATDTDSTQFKLSGSQNGFGGELFYATSDLADSWGLYGSYKTGALTLEASYSNADFDNGVPEIGGESIDAWGIGAKYDLGGGAKVAGGVGDIDGNTVADLGVTFSF</sequence>
<feature type="chain" id="PRO_5045603101" evidence="1">
    <location>
        <begin position="21"/>
        <end position="318"/>
    </location>
</feature>
<dbReference type="InterPro" id="IPR023614">
    <property type="entry name" value="Porin_dom_sf"/>
</dbReference>
<dbReference type="EMBL" id="JAOWKW010000007">
    <property type="protein sequence ID" value="MCV2879181.1"/>
    <property type="molecule type" value="Genomic_DNA"/>
</dbReference>
<feature type="domain" description="Porin" evidence="2">
    <location>
        <begin position="7"/>
        <end position="307"/>
    </location>
</feature>
<proteinExistence type="predicted"/>
<dbReference type="InterPro" id="IPR033900">
    <property type="entry name" value="Gram_neg_porin_domain"/>
</dbReference>
<accession>A0ABT2ZZJ4</accession>
<dbReference type="RefSeq" id="WP_263847900.1">
    <property type="nucleotide sequence ID" value="NZ_JAOWKW010000007.1"/>
</dbReference>
<dbReference type="Proteomes" id="UP001526166">
    <property type="component" value="Unassembled WGS sequence"/>
</dbReference>
<keyword evidence="4" id="KW-1185">Reference proteome</keyword>
<keyword evidence="1" id="KW-0732">Signal</keyword>
<dbReference type="SUPFAM" id="SSF56935">
    <property type="entry name" value="Porins"/>
    <property type="match status" value="1"/>
</dbReference>
<dbReference type="Gene3D" id="2.40.160.10">
    <property type="entry name" value="Porin"/>
    <property type="match status" value="1"/>
</dbReference>